<dbReference type="InterPro" id="IPR011059">
    <property type="entry name" value="Metal-dep_hydrolase_composite"/>
</dbReference>
<dbReference type="Proteomes" id="UP000649604">
    <property type="component" value="Unassembled WGS sequence"/>
</dbReference>
<dbReference type="PANTHER" id="PTHR11113:SF14">
    <property type="entry name" value="N-ACETYLGLUCOSAMINE-6-PHOSPHATE DEACETYLASE"/>
    <property type="match status" value="1"/>
</dbReference>
<dbReference type="GO" id="GO:0006046">
    <property type="term" value="P:N-acetylglucosamine catabolic process"/>
    <property type="evidence" value="ECO:0007669"/>
    <property type="project" value="TreeGrafter"/>
</dbReference>
<dbReference type="Pfam" id="PF01979">
    <property type="entry name" value="Amidohydro_1"/>
    <property type="match status" value="1"/>
</dbReference>
<accession>A0A9D5Q4M1</accession>
<feature type="binding site" evidence="7">
    <location>
        <position position="242"/>
    </location>
    <ligand>
        <name>substrate</name>
    </ligand>
</feature>
<reference evidence="10" key="1">
    <citation type="submission" date="2019-11" db="EMBL/GenBank/DDBJ databases">
        <title>Microbial mats filling the niche in hypersaline microbial mats.</title>
        <authorList>
            <person name="Wong H.L."/>
            <person name="Macleod F.I."/>
            <person name="White R.A. III"/>
            <person name="Burns B.P."/>
        </authorList>
    </citation>
    <scope>NUCLEOTIDE SEQUENCE</scope>
    <source>
        <strain evidence="10">Rbin_158</strain>
    </source>
</reference>
<comment type="similarity">
    <text evidence="1 5">Belongs to the metallo-dependent hydrolases superfamily. NagA family.</text>
</comment>
<comment type="caution">
    <text evidence="10">The sequence shown here is derived from an EMBL/GenBank/DDBJ whole genome shotgun (WGS) entry which is preliminary data.</text>
</comment>
<keyword evidence="3 5" id="KW-0378">Hydrolase</keyword>
<feature type="binding site" evidence="7">
    <location>
        <begin position="234"/>
        <end position="235"/>
    </location>
    <ligand>
        <name>substrate</name>
    </ligand>
</feature>
<dbReference type="PIRSF" id="PIRSF038994">
    <property type="entry name" value="NagA"/>
    <property type="match status" value="1"/>
</dbReference>
<sequence>MILHGTLYTPYTTIRPGWLQIEGTRIARVSSTPIMPHPEEEVWEFSDAIIAPGFINLHVHGGAGADVMDATPEALTTIARHQLHQGVTTFLPTTVSAGRKTLCHVLAVLQAYCASQAHGASAEEEHSARLIAHVAGIHVEGPFLSLDKKGAQSERSIRSYDEVQTLDALMEFIASAGDQIRILTLAPEHRDAECLIRLAIEHGITVGLGHSIASFEHAQEAISSGVRYATHTFNAMPPVHHRQPGLVTAVLLDDRVYAELIADGIHLHPAICQLVLKVKGEDRSVLVTDAVRCAGMPDGEYRLGDLPIIKSGNAVFLRDTSGDTLAGSVLSMNRGIELLVRQGQYTLQQALKAASTNPAHVLRIEEQKGSLTPGKDADIVVLGEDFRVNAVVVQGRIESMENRH</sequence>
<evidence type="ECO:0000256" key="3">
    <source>
        <dbReference type="ARBA" id="ARBA00022801"/>
    </source>
</evidence>
<dbReference type="NCBIfam" id="TIGR00221">
    <property type="entry name" value="nagA"/>
    <property type="match status" value="1"/>
</dbReference>
<dbReference type="SUPFAM" id="SSF51338">
    <property type="entry name" value="Composite domain of metallo-dependent hydrolases"/>
    <property type="match status" value="1"/>
</dbReference>
<dbReference type="GO" id="GO:0046872">
    <property type="term" value="F:metal ion binding"/>
    <property type="evidence" value="ECO:0007669"/>
    <property type="project" value="UniProtKB-KW"/>
</dbReference>
<dbReference type="EMBL" id="WJJP01000057">
    <property type="protein sequence ID" value="MBD3323337.1"/>
    <property type="molecule type" value="Genomic_DNA"/>
</dbReference>
<dbReference type="GO" id="GO:0008448">
    <property type="term" value="F:N-acetylglucosamine-6-phosphate deacetylase activity"/>
    <property type="evidence" value="ECO:0007669"/>
    <property type="project" value="UniProtKB-EC"/>
</dbReference>
<gene>
    <name evidence="10" type="primary">nagA</name>
    <name evidence="10" type="ORF">GF339_02065</name>
</gene>
<evidence type="ECO:0000259" key="9">
    <source>
        <dbReference type="Pfam" id="PF01979"/>
    </source>
</evidence>
<evidence type="ECO:0000313" key="11">
    <source>
        <dbReference type="Proteomes" id="UP000649604"/>
    </source>
</evidence>
<dbReference type="CDD" id="cd00854">
    <property type="entry name" value="NagA"/>
    <property type="match status" value="1"/>
</dbReference>
<feature type="binding site" evidence="7">
    <location>
        <position position="151"/>
    </location>
    <ligand>
        <name>substrate</name>
    </ligand>
</feature>
<dbReference type="Gene3D" id="2.30.40.10">
    <property type="entry name" value="Urease, subunit C, domain 1"/>
    <property type="match status" value="1"/>
</dbReference>
<dbReference type="EC" id="3.5.1.25" evidence="10"/>
<evidence type="ECO:0000256" key="2">
    <source>
        <dbReference type="ARBA" id="ARBA00022723"/>
    </source>
</evidence>
<feature type="binding site" evidence="8">
    <location>
        <position position="140"/>
    </location>
    <ligand>
        <name>Zn(2+)</name>
        <dbReference type="ChEBI" id="CHEBI:29105"/>
    </ligand>
</feature>
<evidence type="ECO:0000256" key="7">
    <source>
        <dbReference type="PIRSR" id="PIRSR038994-2"/>
    </source>
</evidence>
<dbReference type="InterPro" id="IPR032466">
    <property type="entry name" value="Metal_Hydrolase"/>
</dbReference>
<proteinExistence type="inferred from homology"/>
<keyword evidence="2 8" id="KW-0479">Metal-binding</keyword>
<dbReference type="InterPro" id="IPR003764">
    <property type="entry name" value="GlcNAc_6-P_deAcase"/>
</dbReference>
<keyword evidence="4 5" id="KW-0119">Carbohydrate metabolism</keyword>
<feature type="binding site" evidence="8">
    <location>
        <position position="231"/>
    </location>
    <ligand>
        <name>Zn(2+)</name>
        <dbReference type="ChEBI" id="CHEBI:29105"/>
    </ligand>
</feature>
<evidence type="ECO:0000256" key="6">
    <source>
        <dbReference type="PIRSR" id="PIRSR038994-1"/>
    </source>
</evidence>
<feature type="binding site" evidence="7">
    <location>
        <position position="266"/>
    </location>
    <ligand>
        <name>substrate</name>
    </ligand>
</feature>
<evidence type="ECO:0000256" key="1">
    <source>
        <dbReference type="ARBA" id="ARBA00010716"/>
    </source>
</evidence>
<evidence type="ECO:0000256" key="8">
    <source>
        <dbReference type="PIRSR" id="PIRSR038994-3"/>
    </source>
</evidence>
<dbReference type="SUPFAM" id="SSF51556">
    <property type="entry name" value="Metallo-dependent hydrolases"/>
    <property type="match status" value="1"/>
</dbReference>
<name>A0A9D5Q4M1_9BACT</name>
<feature type="active site" description="Proton donor/acceptor" evidence="6">
    <location>
        <position position="289"/>
    </location>
</feature>
<feature type="binding site" evidence="7">
    <location>
        <begin position="325"/>
        <end position="327"/>
    </location>
    <ligand>
        <name>substrate</name>
    </ligand>
</feature>
<evidence type="ECO:0000256" key="4">
    <source>
        <dbReference type="ARBA" id="ARBA00023277"/>
    </source>
</evidence>
<organism evidence="10 11">
    <name type="scientific">candidate division KSB3 bacterium</name>
    <dbReference type="NCBI Taxonomy" id="2044937"/>
    <lineage>
        <taxon>Bacteria</taxon>
        <taxon>candidate division KSB3</taxon>
    </lineage>
</organism>
<dbReference type="PANTHER" id="PTHR11113">
    <property type="entry name" value="N-ACETYLGLUCOSAMINE-6-PHOSPHATE DEACETYLASE"/>
    <property type="match status" value="1"/>
</dbReference>
<comment type="cofactor">
    <cofactor evidence="8">
        <name>a divalent metal cation</name>
        <dbReference type="ChEBI" id="CHEBI:60240"/>
    </cofactor>
    <text evidence="8">Binds 1 divalent metal cation per subunit.</text>
</comment>
<evidence type="ECO:0000256" key="5">
    <source>
        <dbReference type="PIRNR" id="PIRNR038994"/>
    </source>
</evidence>
<feature type="domain" description="Amidohydrolase-related" evidence="9">
    <location>
        <begin position="49"/>
        <end position="397"/>
    </location>
</feature>
<feature type="binding site" evidence="8">
    <location>
        <position position="210"/>
    </location>
    <ligand>
        <name>Zn(2+)</name>
        <dbReference type="ChEBI" id="CHEBI:29105"/>
    </ligand>
</feature>
<protein>
    <submittedName>
        <fullName evidence="10">N-acetylglucosamine-6-phosphate deacetylase</fullName>
        <ecNumber evidence="10">3.5.1.25</ecNumber>
    </submittedName>
</protein>
<dbReference type="InterPro" id="IPR006680">
    <property type="entry name" value="Amidohydro-rel"/>
</dbReference>
<dbReference type="AlphaFoldDB" id="A0A9D5Q4M1"/>
<dbReference type="Gene3D" id="3.20.20.140">
    <property type="entry name" value="Metal-dependent hydrolases"/>
    <property type="match status" value="1"/>
</dbReference>
<evidence type="ECO:0000313" key="10">
    <source>
        <dbReference type="EMBL" id="MBD3323337.1"/>
    </source>
</evidence>